<dbReference type="InterPro" id="IPR013833">
    <property type="entry name" value="Cyt_c_oxidase_su3_a-hlx"/>
</dbReference>
<keyword evidence="1" id="KW-1133">Transmembrane helix</keyword>
<keyword evidence="1" id="KW-0472">Membrane</keyword>
<feature type="transmembrane region" description="Helical" evidence="1">
    <location>
        <begin position="6"/>
        <end position="25"/>
    </location>
</feature>
<reference evidence="2 3" key="1">
    <citation type="journal article" date="2009" name="Int. J. Syst. Evol. Microbiol.">
        <title>Paenibacillus contaminans sp. nov., isolated from a contaminated laboratory plate.</title>
        <authorList>
            <person name="Chou J.H."/>
            <person name="Lee J.H."/>
            <person name="Lin M.C."/>
            <person name="Chang P.S."/>
            <person name="Arun A.B."/>
            <person name="Young C.C."/>
            <person name="Chen W.M."/>
        </authorList>
    </citation>
    <scope>NUCLEOTIDE SEQUENCE [LARGE SCALE GENOMIC DNA]</scope>
    <source>
        <strain evidence="2 3">CKOBP-6</strain>
    </source>
</reference>
<dbReference type="PANTHER" id="PTHR37692:SF1">
    <property type="entry name" value="DUF420 DOMAIN-CONTAINING PROTEIN"/>
    <property type="match status" value="1"/>
</dbReference>
<dbReference type="Pfam" id="PF04238">
    <property type="entry name" value="DUF420"/>
    <property type="match status" value="1"/>
</dbReference>
<proteinExistence type="predicted"/>
<dbReference type="EMBL" id="QMFB01000043">
    <property type="protein sequence ID" value="RAV10462.1"/>
    <property type="molecule type" value="Genomic_DNA"/>
</dbReference>
<dbReference type="AlphaFoldDB" id="A0A329LTI0"/>
<dbReference type="Proteomes" id="UP000250369">
    <property type="component" value="Unassembled WGS sequence"/>
</dbReference>
<dbReference type="GO" id="GO:0022904">
    <property type="term" value="P:respiratory electron transport chain"/>
    <property type="evidence" value="ECO:0007669"/>
    <property type="project" value="InterPro"/>
</dbReference>
<dbReference type="InterPro" id="IPR007352">
    <property type="entry name" value="DUF420"/>
</dbReference>
<evidence type="ECO:0000256" key="1">
    <source>
        <dbReference type="SAM" id="Phobius"/>
    </source>
</evidence>
<dbReference type="Gene3D" id="1.20.120.80">
    <property type="entry name" value="Cytochrome c oxidase, subunit III, four-helix bundle"/>
    <property type="match status" value="1"/>
</dbReference>
<feature type="transmembrane region" description="Helical" evidence="1">
    <location>
        <begin position="37"/>
        <end position="56"/>
    </location>
</feature>
<keyword evidence="1" id="KW-0812">Transmembrane</keyword>
<feature type="transmembrane region" description="Helical" evidence="1">
    <location>
        <begin position="113"/>
        <end position="136"/>
    </location>
</feature>
<keyword evidence="3" id="KW-1185">Reference proteome</keyword>
<dbReference type="PANTHER" id="PTHR37692">
    <property type="entry name" value="HYPOTHETICAL MEMBRANE SPANNING PROTEIN"/>
    <property type="match status" value="1"/>
</dbReference>
<evidence type="ECO:0000313" key="2">
    <source>
        <dbReference type="EMBL" id="RAV10462.1"/>
    </source>
</evidence>
<evidence type="ECO:0000313" key="3">
    <source>
        <dbReference type="Proteomes" id="UP000250369"/>
    </source>
</evidence>
<accession>A0A329LTI0</accession>
<dbReference type="GO" id="GO:0004129">
    <property type="term" value="F:cytochrome-c oxidase activity"/>
    <property type="evidence" value="ECO:0007669"/>
    <property type="project" value="InterPro"/>
</dbReference>
<feature type="transmembrane region" description="Helical" evidence="1">
    <location>
        <begin position="76"/>
        <end position="101"/>
    </location>
</feature>
<organism evidence="2 3">
    <name type="scientific">Paenibacillus contaminans</name>
    <dbReference type="NCBI Taxonomy" id="450362"/>
    <lineage>
        <taxon>Bacteria</taxon>
        <taxon>Bacillati</taxon>
        <taxon>Bacillota</taxon>
        <taxon>Bacilli</taxon>
        <taxon>Bacillales</taxon>
        <taxon>Paenibacillaceae</taxon>
        <taxon>Paenibacillus</taxon>
    </lineage>
</organism>
<sequence>MLPLICTSLIVISATFVGFGWAQIIKGNREKHQKLMLIGAACALLFFILYVCRTIFVGNTSFAEDAPIWIRDAYFIFLIFHILLATVSGIFGIVTILHAFNKRFAKHKKIGRWTAIMWLTTAPTGVLVYLLLYVFYPGGETKPVIDVILGG</sequence>
<name>A0A329LTI0_9BACL</name>
<dbReference type="RefSeq" id="WP_113036209.1">
    <property type="nucleotide sequence ID" value="NZ_QMFB01000043.1"/>
</dbReference>
<gene>
    <name evidence="2" type="ORF">DQG23_37715</name>
</gene>
<dbReference type="OrthoDB" id="2375575at2"/>
<dbReference type="GO" id="GO:0016020">
    <property type="term" value="C:membrane"/>
    <property type="evidence" value="ECO:0007669"/>
    <property type="project" value="InterPro"/>
</dbReference>
<protein>
    <submittedName>
        <fullName evidence="2">DUF420 domain-containing protein</fullName>
    </submittedName>
</protein>
<comment type="caution">
    <text evidence="2">The sequence shown here is derived from an EMBL/GenBank/DDBJ whole genome shotgun (WGS) entry which is preliminary data.</text>
</comment>